<evidence type="ECO:0000259" key="4">
    <source>
        <dbReference type="PROSITE" id="PS50026"/>
    </source>
</evidence>
<organism evidence="5 6">
    <name type="scientific">Orchesella cincta</name>
    <name type="common">Springtail</name>
    <name type="synonym">Podura cincta</name>
    <dbReference type="NCBI Taxonomy" id="48709"/>
    <lineage>
        <taxon>Eukaryota</taxon>
        <taxon>Metazoa</taxon>
        <taxon>Ecdysozoa</taxon>
        <taxon>Arthropoda</taxon>
        <taxon>Hexapoda</taxon>
        <taxon>Collembola</taxon>
        <taxon>Entomobryomorpha</taxon>
        <taxon>Entomobryoidea</taxon>
        <taxon>Orchesellidae</taxon>
        <taxon>Orchesellinae</taxon>
        <taxon>Orchesella</taxon>
    </lineage>
</organism>
<dbReference type="Proteomes" id="UP000094527">
    <property type="component" value="Unassembled WGS sequence"/>
</dbReference>
<feature type="disulfide bond" evidence="1">
    <location>
        <begin position="217"/>
        <end position="226"/>
    </location>
</feature>
<dbReference type="PANTHER" id="PTHR46901:SF2">
    <property type="entry name" value="GH04942P"/>
    <property type="match status" value="1"/>
</dbReference>
<dbReference type="STRING" id="48709.A0A1D2MZ06"/>
<protein>
    <submittedName>
        <fullName evidence="5">Teneurin-1</fullName>
    </submittedName>
</protein>
<comment type="caution">
    <text evidence="5">The sequence shown here is derived from an EMBL/GenBank/DDBJ whole genome shotgun (WGS) entry which is preliminary data.</text>
</comment>
<feature type="region of interest" description="Disordered" evidence="2">
    <location>
        <begin position="369"/>
        <end position="421"/>
    </location>
</feature>
<dbReference type="PROSITE" id="PS00022">
    <property type="entry name" value="EGF_1"/>
    <property type="match status" value="1"/>
</dbReference>
<dbReference type="PANTHER" id="PTHR46901">
    <property type="entry name" value="GH04942P"/>
    <property type="match status" value="1"/>
</dbReference>
<keyword evidence="6" id="KW-1185">Reference proteome</keyword>
<dbReference type="OrthoDB" id="188511at2759"/>
<comment type="caution">
    <text evidence="1">Lacks conserved residue(s) required for the propagation of feature annotation.</text>
</comment>
<dbReference type="AlphaFoldDB" id="A0A1D2MZ06"/>
<reference evidence="5 6" key="1">
    <citation type="journal article" date="2016" name="Genome Biol. Evol.">
        <title>Gene Family Evolution Reflects Adaptation to Soil Environmental Stressors in the Genome of the Collembolan Orchesella cincta.</title>
        <authorList>
            <person name="Faddeeva-Vakhrusheva A."/>
            <person name="Derks M.F."/>
            <person name="Anvar S.Y."/>
            <person name="Agamennone V."/>
            <person name="Suring W."/>
            <person name="Smit S."/>
            <person name="van Straalen N.M."/>
            <person name="Roelofs D."/>
        </authorList>
    </citation>
    <scope>NUCLEOTIDE SEQUENCE [LARGE SCALE GENOMIC DNA]</scope>
    <source>
        <tissue evidence="5">Mixed pool</tissue>
    </source>
</reference>
<feature type="compositionally biased region" description="Pro residues" evidence="2">
    <location>
        <begin position="406"/>
        <end position="415"/>
    </location>
</feature>
<evidence type="ECO:0000313" key="5">
    <source>
        <dbReference type="EMBL" id="ODM98269.1"/>
    </source>
</evidence>
<dbReference type="OMA" id="GPICKSW"/>
<feature type="domain" description="EGF-like" evidence="4">
    <location>
        <begin position="186"/>
        <end position="227"/>
    </location>
</feature>
<dbReference type="EMBL" id="LJIJ01000368">
    <property type="protein sequence ID" value="ODM98269.1"/>
    <property type="molecule type" value="Genomic_DNA"/>
</dbReference>
<dbReference type="InterPro" id="IPR000742">
    <property type="entry name" value="EGF"/>
</dbReference>
<evidence type="ECO:0000256" key="1">
    <source>
        <dbReference type="PROSITE-ProRule" id="PRU00076"/>
    </source>
</evidence>
<gene>
    <name evidence="5" type="ORF">Ocin01_08415</name>
</gene>
<proteinExistence type="predicted"/>
<feature type="chain" id="PRO_5008904770" evidence="3">
    <location>
        <begin position="25"/>
        <end position="510"/>
    </location>
</feature>
<feature type="signal peptide" evidence="3">
    <location>
        <begin position="1"/>
        <end position="24"/>
    </location>
</feature>
<sequence>MGHFIKIGLIGVLGIGVLWGLAEAHVSMTYPPARAFSLDFLNTFWTKAPCGMPKGRYRTSFLAGSTFNATWHLGYAHQGGYRLELLDRQDNKLLDLTPNENNGFYRGRMTAQWHLVDLPQNLTCHDCTIRLLRQVPEFSPNFQFLSCSDVDIVDGHNYAETCSGHGYYSQGRCSCYSRYWGEKCQFEDECSEDGDCNHRGRCIYLGGTALPRKQCFCSPSHFGTHCTKANPSSVPTSPHTLDLSKHVRVKLSDKMTMLFKILIGSTAHQDQIEFVIQMNGTSFAGLGWRPSSLGPICKSWPFYPDALLPSASSGSSHHSISKRSSTFTITKSVDHSESHLDDSPTLISSQQHNDERVFYRTEPQISTSVHASVSSRSKVVTASDVRHAQQGTYKPRRAKTTTTTTTPPPPPPPPVHHSAGEQDQANFVPSEWAAQDAFTPMDCSDMVIGAARGAYHRIRDAYARGRHTPKVDAEWVGRVTLLRLLVGKGMELPPYFFADVLYPLTDLTIQ</sequence>
<feature type="compositionally biased region" description="Low complexity" evidence="2">
    <location>
        <begin position="369"/>
        <end position="380"/>
    </location>
</feature>
<keyword evidence="1" id="KW-0245">EGF-like domain</keyword>
<accession>A0A1D2MZ06</accession>
<evidence type="ECO:0000313" key="6">
    <source>
        <dbReference type="Proteomes" id="UP000094527"/>
    </source>
</evidence>
<dbReference type="Gene3D" id="2.60.120.260">
    <property type="entry name" value="Galactose-binding domain-like"/>
    <property type="match status" value="1"/>
</dbReference>
<evidence type="ECO:0000256" key="3">
    <source>
        <dbReference type="SAM" id="SignalP"/>
    </source>
</evidence>
<keyword evidence="1" id="KW-1015">Disulfide bond</keyword>
<keyword evidence="3" id="KW-0732">Signal</keyword>
<evidence type="ECO:0000256" key="2">
    <source>
        <dbReference type="SAM" id="MobiDB-lite"/>
    </source>
</evidence>
<dbReference type="PROSITE" id="PS50026">
    <property type="entry name" value="EGF_3"/>
    <property type="match status" value="1"/>
</dbReference>
<name>A0A1D2MZ06_ORCCI</name>
<dbReference type="CDD" id="cd00054">
    <property type="entry name" value="EGF_CA"/>
    <property type="match status" value="1"/>
</dbReference>